<dbReference type="GeneID" id="80882481"/>
<feature type="compositionally biased region" description="Polar residues" evidence="1">
    <location>
        <begin position="269"/>
        <end position="284"/>
    </location>
</feature>
<evidence type="ECO:0000259" key="2">
    <source>
        <dbReference type="Pfam" id="PF21204"/>
    </source>
</evidence>
<comment type="caution">
    <text evidence="3">The sequence shown here is derived from an EMBL/GenBank/DDBJ whole genome shotgun (WGS) entry which is preliminary data.</text>
</comment>
<feature type="region of interest" description="Disordered" evidence="1">
    <location>
        <begin position="357"/>
        <end position="413"/>
    </location>
</feature>
<keyword evidence="4" id="KW-1185">Reference proteome</keyword>
<dbReference type="RefSeq" id="XP_056044616.1">
    <property type="nucleotide sequence ID" value="XM_056187315.1"/>
</dbReference>
<proteinExistence type="predicted"/>
<feature type="compositionally biased region" description="Polar residues" evidence="1">
    <location>
        <begin position="723"/>
        <end position="739"/>
    </location>
</feature>
<feature type="compositionally biased region" description="Basic and acidic residues" evidence="1">
    <location>
        <begin position="399"/>
        <end position="412"/>
    </location>
</feature>
<feature type="region of interest" description="Disordered" evidence="1">
    <location>
        <begin position="61"/>
        <end position="296"/>
    </location>
</feature>
<sequence>MNAPSPTTSSAGTGTTATGFGATKVAIDAIDRKIMGLRARLTPDPYCDPAFREEYVTYLSPGSSATVPRSGGLSGLEDSVSDGASGSGRVWDEDDYYPLLGTDHKPQRASQIQDEQEASSAHTTQERYSPLRESGWKHDRQHGNRSDSQAMLDIIQDRGLVNPHHHSDGDKDAGSVLRDEDQDISYDRDQNRERDTEGNGSVRWYGNHDRDRANQHDHHGIDRHKEPENRNRLLVRDRAHYSHKLSSNESERNDIGQPRHRNDPYRGHNGSSIPPSPPNEVSDNTKAKKQLSISREDIDYHPLARLPSMLSPTIPSVFDSDEADIGKMLGMITPTLPPYFDTDLSALGIRLEDDRHNRYSKMPSDPVLQSHDNSSTGKPRSRIVVLRVPSFKSGNTAPRKRDLSENVREDAKRRKLENALASREQKAKPAVSAIPQSSTDKALSISAISSKSSLKIATVAAGIASKSSRTTSPISSLSPQHPIVFSKENISSSKLITSPLDRQAATPPSQVVAPNDAASTPGTPSTKKSTLAEYNKRRLIAGGDASFSPASHKNEYANDKVSASTTHRLSSIDSSHNTIQKTSSNGGVSSNTQAAQVLERKAQKWIAIATDRKHESDRQKEAGDLKVASLYAMDALLAYLVGFDYDDKCLTIKNRVPSDKNWSTLVPFTRHLVTLHESSKAPFLAGLSYQIRAVVYLRMAGYQRQTVKALQHSSVVEARESGTAESPETTASGGSSTNNHVAEVTELLTKASRNMDLAAYDFQRATRMFPIEAVIERCPQTWRRRALPAEHLSQSMSAVMGGGSSGPGLRPLEDQFVLPIQMYSSVREVAAFGASLLREWADQNNLKYESALAKGTSEQ</sequence>
<dbReference type="InterPro" id="IPR049403">
    <property type="entry name" value="Ebp1_C"/>
</dbReference>
<evidence type="ECO:0000313" key="4">
    <source>
        <dbReference type="Proteomes" id="UP001217417"/>
    </source>
</evidence>
<reference evidence="3" key="1">
    <citation type="submission" date="2023-03" db="EMBL/GenBank/DDBJ databases">
        <title>Near-Complete genome sequence of Lipomyces tetrasporous NRRL Y-64009, an oleaginous yeast capable of growing on lignocellulosic hydrolysates.</title>
        <authorList>
            <consortium name="Lawrence Berkeley National Laboratory"/>
            <person name="Jagtap S.S."/>
            <person name="Liu J.-J."/>
            <person name="Walukiewicz H.E."/>
            <person name="Pangilinan J."/>
            <person name="Lipzen A."/>
            <person name="Ahrendt S."/>
            <person name="Koriabine M."/>
            <person name="Cobaugh K."/>
            <person name="Salamov A."/>
            <person name="Yoshinaga Y."/>
            <person name="Ng V."/>
            <person name="Daum C."/>
            <person name="Grigoriev I.V."/>
            <person name="Slininger P.J."/>
            <person name="Dien B.S."/>
            <person name="Jin Y.-S."/>
            <person name="Rao C.V."/>
        </authorList>
    </citation>
    <scope>NUCLEOTIDE SEQUENCE</scope>
    <source>
        <strain evidence="3">NRRL Y-64009</strain>
    </source>
</reference>
<dbReference type="Pfam" id="PF21204">
    <property type="entry name" value="Ebp1_C"/>
    <property type="match status" value="1"/>
</dbReference>
<feature type="compositionally biased region" description="Low complexity" evidence="1">
    <location>
        <begin position="519"/>
        <end position="529"/>
    </location>
</feature>
<evidence type="ECO:0000256" key="1">
    <source>
        <dbReference type="SAM" id="MobiDB-lite"/>
    </source>
</evidence>
<feature type="region of interest" description="Disordered" evidence="1">
    <location>
        <begin position="718"/>
        <end position="739"/>
    </location>
</feature>
<feature type="compositionally biased region" description="Polar residues" evidence="1">
    <location>
        <begin position="108"/>
        <end position="127"/>
    </location>
</feature>
<dbReference type="EMBL" id="JARPMG010000004">
    <property type="protein sequence ID" value="KAJ8101166.1"/>
    <property type="molecule type" value="Genomic_DNA"/>
</dbReference>
<dbReference type="Proteomes" id="UP001217417">
    <property type="component" value="Unassembled WGS sequence"/>
</dbReference>
<name>A0AAD7QUF3_9ASCO</name>
<feature type="region of interest" description="Disordered" evidence="1">
    <location>
        <begin position="501"/>
        <end position="532"/>
    </location>
</feature>
<evidence type="ECO:0000313" key="3">
    <source>
        <dbReference type="EMBL" id="KAJ8101166.1"/>
    </source>
</evidence>
<feature type="compositionally biased region" description="Basic and acidic residues" evidence="1">
    <location>
        <begin position="165"/>
        <end position="197"/>
    </location>
</feature>
<protein>
    <recommendedName>
        <fullName evidence="2">Ell binding protein Ebp1 C-terminal domain-containing protein</fullName>
    </recommendedName>
</protein>
<accession>A0AAD7QUF3</accession>
<dbReference type="AlphaFoldDB" id="A0AAD7QUF3"/>
<feature type="region of interest" description="Disordered" evidence="1">
    <location>
        <begin position="567"/>
        <end position="590"/>
    </location>
</feature>
<feature type="compositionally biased region" description="Basic and acidic residues" evidence="1">
    <location>
        <begin position="206"/>
        <end position="240"/>
    </location>
</feature>
<gene>
    <name evidence="3" type="ORF">POJ06DRAFT_250641</name>
</gene>
<feature type="compositionally biased region" description="Basic and acidic residues" evidence="1">
    <location>
        <begin position="134"/>
        <end position="145"/>
    </location>
</feature>
<organism evidence="3 4">
    <name type="scientific">Lipomyces tetrasporus</name>
    <dbReference type="NCBI Taxonomy" id="54092"/>
    <lineage>
        <taxon>Eukaryota</taxon>
        <taxon>Fungi</taxon>
        <taxon>Dikarya</taxon>
        <taxon>Ascomycota</taxon>
        <taxon>Saccharomycotina</taxon>
        <taxon>Lipomycetes</taxon>
        <taxon>Lipomycetales</taxon>
        <taxon>Lipomycetaceae</taxon>
        <taxon>Lipomyces</taxon>
    </lineage>
</organism>
<feature type="domain" description="Ell binding protein Ebp1 C-terminal" evidence="2">
    <location>
        <begin position="570"/>
        <end position="784"/>
    </location>
</feature>